<proteinExistence type="predicted"/>
<gene>
    <name evidence="1" type="ORF">J2Z17_000847</name>
</gene>
<protein>
    <submittedName>
        <fullName evidence="1">Uncharacterized protein</fullName>
    </submittedName>
</protein>
<dbReference type="Proteomes" id="UP000759443">
    <property type="component" value="Unassembled WGS sequence"/>
</dbReference>
<name>A0ABS4DUQ8_9HYPH</name>
<reference evidence="1 2" key="1">
    <citation type="submission" date="2021-03" db="EMBL/GenBank/DDBJ databases">
        <title>Genomic Encyclopedia of Type Strains, Phase IV (KMG-IV): sequencing the most valuable type-strain genomes for metagenomic binning, comparative biology and taxonomic classification.</title>
        <authorList>
            <person name="Goeker M."/>
        </authorList>
    </citation>
    <scope>NUCLEOTIDE SEQUENCE [LARGE SCALE GENOMIC DNA]</scope>
    <source>
        <strain evidence="1 2">DSM 21600</strain>
    </source>
</reference>
<dbReference type="EMBL" id="JAGGJU010000002">
    <property type="protein sequence ID" value="MBP1849426.1"/>
    <property type="molecule type" value="Genomic_DNA"/>
</dbReference>
<evidence type="ECO:0000313" key="1">
    <source>
        <dbReference type="EMBL" id="MBP1849426.1"/>
    </source>
</evidence>
<accession>A0ABS4DUQ8</accession>
<sequence length="68" mass="7108">MAKKTSRSSDLAASVVVQNGAVKATDANQNSAATQNGDAIVPPAKVDVKAFMRELLVTDKVAMDYLGK</sequence>
<comment type="caution">
    <text evidence="1">The sequence shown here is derived from an EMBL/GenBank/DDBJ whole genome shotgun (WGS) entry which is preliminary data.</text>
</comment>
<evidence type="ECO:0000313" key="2">
    <source>
        <dbReference type="Proteomes" id="UP000759443"/>
    </source>
</evidence>
<organism evidence="1 2">
    <name type="scientific">Rhizobium halophytocola</name>
    <dbReference type="NCBI Taxonomy" id="735519"/>
    <lineage>
        <taxon>Bacteria</taxon>
        <taxon>Pseudomonadati</taxon>
        <taxon>Pseudomonadota</taxon>
        <taxon>Alphaproteobacteria</taxon>
        <taxon>Hyphomicrobiales</taxon>
        <taxon>Rhizobiaceae</taxon>
        <taxon>Rhizobium/Agrobacterium group</taxon>
        <taxon>Rhizobium</taxon>
    </lineage>
</organism>
<keyword evidence="2" id="KW-1185">Reference proteome</keyword>
<dbReference type="RefSeq" id="WP_209942509.1">
    <property type="nucleotide sequence ID" value="NZ_JAGGJU010000002.1"/>
</dbReference>